<protein>
    <submittedName>
        <fullName evidence="4">28S ribosomal protein S17, mitochondrial</fullName>
    </submittedName>
</protein>
<dbReference type="SUPFAM" id="SSF50249">
    <property type="entry name" value="Nucleic acid-binding proteins"/>
    <property type="match status" value="1"/>
</dbReference>
<name>A0A8J4XV29_CHIOP</name>
<evidence type="ECO:0000313" key="5">
    <source>
        <dbReference type="Proteomes" id="UP000770661"/>
    </source>
</evidence>
<dbReference type="InterPro" id="IPR039193">
    <property type="entry name" value="Ribosomal_uS17m_metazoa"/>
</dbReference>
<evidence type="ECO:0000313" key="4">
    <source>
        <dbReference type="EMBL" id="KAG0712334.1"/>
    </source>
</evidence>
<keyword evidence="2 4" id="KW-0689">Ribosomal protein</keyword>
<dbReference type="GO" id="GO:0003735">
    <property type="term" value="F:structural constituent of ribosome"/>
    <property type="evidence" value="ECO:0007669"/>
    <property type="project" value="InterPro"/>
</dbReference>
<reference evidence="4" key="1">
    <citation type="submission" date="2020-07" db="EMBL/GenBank/DDBJ databases">
        <title>The High-quality genome of the commercially important snow crab, Chionoecetes opilio.</title>
        <authorList>
            <person name="Jeong J.-H."/>
            <person name="Ryu S."/>
        </authorList>
    </citation>
    <scope>NUCLEOTIDE SEQUENCE</scope>
    <source>
        <strain evidence="4">MADBK_172401_WGS</strain>
        <tissue evidence="4">Digestive gland</tissue>
    </source>
</reference>
<keyword evidence="5" id="KW-1185">Reference proteome</keyword>
<evidence type="ECO:0000256" key="2">
    <source>
        <dbReference type="ARBA" id="ARBA00022980"/>
    </source>
</evidence>
<comment type="caution">
    <text evidence="4">The sequence shown here is derived from an EMBL/GenBank/DDBJ whole genome shotgun (WGS) entry which is preliminary data.</text>
</comment>
<dbReference type="OrthoDB" id="274752at2759"/>
<dbReference type="Proteomes" id="UP000770661">
    <property type="component" value="Unassembled WGS sequence"/>
</dbReference>
<dbReference type="PANTHER" id="PTHR24088:SF0">
    <property type="entry name" value="SMALL RIBOSOMAL SUBUNIT PROTEIN US17M"/>
    <property type="match status" value="1"/>
</dbReference>
<evidence type="ECO:0000256" key="3">
    <source>
        <dbReference type="ARBA" id="ARBA00023274"/>
    </source>
</evidence>
<dbReference type="InterPro" id="IPR000266">
    <property type="entry name" value="Ribosomal_uS17"/>
</dbReference>
<dbReference type="GO" id="GO:0032543">
    <property type="term" value="P:mitochondrial translation"/>
    <property type="evidence" value="ECO:0007669"/>
    <property type="project" value="TreeGrafter"/>
</dbReference>
<proteinExistence type="inferred from homology"/>
<evidence type="ECO:0000256" key="1">
    <source>
        <dbReference type="ARBA" id="ARBA00010254"/>
    </source>
</evidence>
<dbReference type="PANTHER" id="PTHR24088">
    <property type="entry name" value="28S RIBOSOMAL PROTEIN S17, MITOCHONDRIAL"/>
    <property type="match status" value="1"/>
</dbReference>
<dbReference type="AlphaFoldDB" id="A0A8J4XV29"/>
<dbReference type="EMBL" id="JACEEZ010022538">
    <property type="protein sequence ID" value="KAG0712334.1"/>
    <property type="molecule type" value="Genomic_DNA"/>
</dbReference>
<keyword evidence="3" id="KW-0687">Ribonucleoprotein</keyword>
<organism evidence="4 5">
    <name type="scientific">Chionoecetes opilio</name>
    <name type="common">Atlantic snow crab</name>
    <name type="synonym">Cancer opilio</name>
    <dbReference type="NCBI Taxonomy" id="41210"/>
    <lineage>
        <taxon>Eukaryota</taxon>
        <taxon>Metazoa</taxon>
        <taxon>Ecdysozoa</taxon>
        <taxon>Arthropoda</taxon>
        <taxon>Crustacea</taxon>
        <taxon>Multicrustacea</taxon>
        <taxon>Malacostraca</taxon>
        <taxon>Eumalacostraca</taxon>
        <taxon>Eucarida</taxon>
        <taxon>Decapoda</taxon>
        <taxon>Pleocyemata</taxon>
        <taxon>Brachyura</taxon>
        <taxon>Eubrachyura</taxon>
        <taxon>Majoidea</taxon>
        <taxon>Majidae</taxon>
        <taxon>Chionoecetes</taxon>
    </lineage>
</organism>
<comment type="similarity">
    <text evidence="1">Belongs to the universal ribosomal protein uS17 family.</text>
</comment>
<dbReference type="Gene3D" id="2.40.50.140">
    <property type="entry name" value="Nucleic acid-binding proteins"/>
    <property type="match status" value="1"/>
</dbReference>
<dbReference type="GO" id="GO:0005763">
    <property type="term" value="C:mitochondrial small ribosomal subunit"/>
    <property type="evidence" value="ECO:0007669"/>
    <property type="project" value="InterPro"/>
</dbReference>
<sequence length="164" mass="18305">MRQVVVALVVPSRCTPRQAVRGVPAREVTTQISGWQGDQRLPGHLNTLLTSAMAESEERPMAAAAHRSAVVIGQCIAHNTKNAAKVRVKRLLFDDNLNMYFPKHKNYYAHDPEGECKTGDIVVIRELPEKMTRVVTHSLVKLVYKYGDITDPISGKKVVVGKYR</sequence>
<dbReference type="InterPro" id="IPR012340">
    <property type="entry name" value="NA-bd_OB-fold"/>
</dbReference>
<accession>A0A8J4XV29</accession>
<gene>
    <name evidence="4" type="primary">MRPS17</name>
    <name evidence="4" type="ORF">GWK47_018705</name>
</gene>
<dbReference type="Pfam" id="PF00366">
    <property type="entry name" value="Ribosomal_S17"/>
    <property type="match status" value="1"/>
</dbReference>